<dbReference type="Proteomes" id="UP000694864">
    <property type="component" value="Chromosome 15"/>
</dbReference>
<evidence type="ECO:0000313" key="2">
    <source>
        <dbReference type="RefSeq" id="XP_019092295.1"/>
    </source>
</evidence>
<accession>A0ABM1QZV7</accession>
<name>A0ABM1QZV7_CAMSA</name>
<evidence type="ECO:0000313" key="1">
    <source>
        <dbReference type="Proteomes" id="UP000694864"/>
    </source>
</evidence>
<dbReference type="RefSeq" id="XP_019092295.1">
    <property type="nucleotide sequence ID" value="XM_019236750.1"/>
</dbReference>
<reference evidence="1" key="1">
    <citation type="journal article" date="2014" name="Nat. Commun.">
        <title>The emerging biofuel crop Camelina sativa retains a highly undifferentiated hexaploid genome structure.</title>
        <authorList>
            <person name="Kagale S."/>
            <person name="Koh C."/>
            <person name="Nixon J."/>
            <person name="Bollina V."/>
            <person name="Clarke W.E."/>
            <person name="Tuteja R."/>
            <person name="Spillane C."/>
            <person name="Robinson S.J."/>
            <person name="Links M.G."/>
            <person name="Clarke C."/>
            <person name="Higgins E.E."/>
            <person name="Huebert T."/>
            <person name="Sharpe A.G."/>
            <person name="Parkin I.A."/>
        </authorList>
    </citation>
    <scope>NUCLEOTIDE SEQUENCE [LARGE SCALE GENOMIC DNA]</scope>
    <source>
        <strain evidence="1">cv. DH55</strain>
    </source>
</reference>
<sequence>MCKASISQYSFLLDTFNKYGAASGQAINLSKSSFTFGSKVNQVIKTSIQNKMGILKEGGADRVKEKCSGWYSRMLSQGGKEVLLMSIALAMPVFVMSCFKLPKTTCDNLASVMADFWWSSTEHSKNIHWLSWEKLCLPKDQGGLGFRNIQTFNQALLAKQAWRILQYPNCLFARMMKSRYFPQSHFLEATLGPRPSYAWRSILYGRDLLVQGLKKNVGNGKSFKVWLDAWIEDEEGWRAPWRMNDFFNPDLRVSELIDVESRS</sequence>
<protein>
    <submittedName>
        <fullName evidence="2">Uncharacterized protein LOC109129116</fullName>
    </submittedName>
</protein>
<gene>
    <name evidence="2" type="primary">LOC109129116</name>
</gene>
<keyword evidence="1" id="KW-1185">Reference proteome</keyword>
<dbReference type="PANTHER" id="PTHR33116:SF86">
    <property type="entry name" value="REVERSE TRANSCRIPTASE DOMAIN-CONTAINING PROTEIN"/>
    <property type="match status" value="1"/>
</dbReference>
<proteinExistence type="predicted"/>
<reference evidence="2" key="2">
    <citation type="submission" date="2025-08" db="UniProtKB">
        <authorList>
            <consortium name="RefSeq"/>
        </authorList>
    </citation>
    <scope>IDENTIFICATION</scope>
    <source>
        <tissue evidence="2">Leaf</tissue>
    </source>
</reference>
<organism evidence="1 2">
    <name type="scientific">Camelina sativa</name>
    <name type="common">False flax</name>
    <name type="synonym">Myagrum sativum</name>
    <dbReference type="NCBI Taxonomy" id="90675"/>
    <lineage>
        <taxon>Eukaryota</taxon>
        <taxon>Viridiplantae</taxon>
        <taxon>Streptophyta</taxon>
        <taxon>Embryophyta</taxon>
        <taxon>Tracheophyta</taxon>
        <taxon>Spermatophyta</taxon>
        <taxon>Magnoliopsida</taxon>
        <taxon>eudicotyledons</taxon>
        <taxon>Gunneridae</taxon>
        <taxon>Pentapetalae</taxon>
        <taxon>rosids</taxon>
        <taxon>malvids</taxon>
        <taxon>Brassicales</taxon>
        <taxon>Brassicaceae</taxon>
        <taxon>Camelineae</taxon>
        <taxon>Camelina</taxon>
    </lineage>
</organism>
<dbReference type="PANTHER" id="PTHR33116">
    <property type="entry name" value="REVERSE TRANSCRIPTASE ZINC-BINDING DOMAIN-CONTAINING PROTEIN-RELATED-RELATED"/>
    <property type="match status" value="1"/>
</dbReference>
<dbReference type="GeneID" id="109129116"/>